<evidence type="ECO:0000256" key="2">
    <source>
        <dbReference type="ARBA" id="ARBA00022741"/>
    </source>
</evidence>
<name>A0A8K0E4W6_9ROSA</name>
<dbReference type="InterPro" id="IPR041118">
    <property type="entry name" value="Rx_N"/>
</dbReference>
<keyword evidence="2" id="KW-0547">Nucleotide-binding</keyword>
<dbReference type="Pfam" id="PF00931">
    <property type="entry name" value="NB-ARC"/>
    <property type="match status" value="1"/>
</dbReference>
<dbReference type="Pfam" id="PF18052">
    <property type="entry name" value="Rx_N"/>
    <property type="match status" value="1"/>
</dbReference>
<sequence length="217" mass="25203">MNAFLKKSAGKRNDEIVKVLVDQIRDVALDSEDVMDTYMVRVIKQRRRNLLWKLFHCIGHASVLHGVANQTSSIKTRIQDIYENKARYDIREADQPSVDDEEAEQSLQRRRRNVEEEDVVGFEKHITTLITQLTSQRNLRREAISIHGMGGLGKTTLARKIYNDTHIKDHFDFCAWVSVSQQWQAKSLLLDLLKSFKQITDETSKKTVEDLKPELHE</sequence>
<keyword evidence="3" id="KW-0611">Plant defense</keyword>
<keyword evidence="7" id="KW-1185">Reference proteome</keyword>
<dbReference type="OrthoDB" id="1163443at2759"/>
<reference evidence="6" key="1">
    <citation type="submission" date="2020-03" db="EMBL/GenBank/DDBJ databases">
        <title>A high-quality chromosome-level genome assembly of a woody plant with both climbing and erect habits, Rhamnella rubrinervis.</title>
        <authorList>
            <person name="Lu Z."/>
            <person name="Yang Y."/>
            <person name="Zhu X."/>
            <person name="Sun Y."/>
        </authorList>
    </citation>
    <scope>NUCLEOTIDE SEQUENCE</scope>
    <source>
        <strain evidence="6">BYM</strain>
        <tissue evidence="6">Leaf</tissue>
    </source>
</reference>
<proteinExistence type="predicted"/>
<dbReference type="Proteomes" id="UP000796880">
    <property type="component" value="Unassembled WGS sequence"/>
</dbReference>
<dbReference type="GO" id="GO:0043531">
    <property type="term" value="F:ADP binding"/>
    <property type="evidence" value="ECO:0007669"/>
    <property type="project" value="InterPro"/>
</dbReference>
<comment type="caution">
    <text evidence="6">The sequence shown here is derived from an EMBL/GenBank/DDBJ whole genome shotgun (WGS) entry which is preliminary data.</text>
</comment>
<evidence type="ECO:0000259" key="5">
    <source>
        <dbReference type="Pfam" id="PF18052"/>
    </source>
</evidence>
<evidence type="ECO:0008006" key="8">
    <source>
        <dbReference type="Google" id="ProtNLM"/>
    </source>
</evidence>
<feature type="domain" description="NB-ARC" evidence="4">
    <location>
        <begin position="123"/>
        <end position="216"/>
    </location>
</feature>
<dbReference type="PANTHER" id="PTHR19338">
    <property type="entry name" value="TRANSLOCASE OF INNER MITOCHONDRIAL MEMBRANE 13 HOMOLOG"/>
    <property type="match status" value="1"/>
</dbReference>
<feature type="domain" description="Disease resistance N-terminal" evidence="5">
    <location>
        <begin position="1"/>
        <end position="48"/>
    </location>
</feature>
<dbReference type="Gene3D" id="3.40.50.300">
    <property type="entry name" value="P-loop containing nucleotide triphosphate hydrolases"/>
    <property type="match status" value="1"/>
</dbReference>
<evidence type="ECO:0000259" key="4">
    <source>
        <dbReference type="Pfam" id="PF00931"/>
    </source>
</evidence>
<dbReference type="PANTHER" id="PTHR19338:SF66">
    <property type="entry name" value="NB-ARC DOMAIN-CONTAINING PROTEIN"/>
    <property type="match status" value="1"/>
</dbReference>
<dbReference type="EMBL" id="VOIH02000009">
    <property type="protein sequence ID" value="KAF3436867.1"/>
    <property type="molecule type" value="Genomic_DNA"/>
</dbReference>
<protein>
    <recommendedName>
        <fullName evidence="8">NB-ARC domain-containing protein</fullName>
    </recommendedName>
</protein>
<evidence type="ECO:0000256" key="1">
    <source>
        <dbReference type="ARBA" id="ARBA00022737"/>
    </source>
</evidence>
<organism evidence="6 7">
    <name type="scientific">Rhamnella rubrinervis</name>
    <dbReference type="NCBI Taxonomy" id="2594499"/>
    <lineage>
        <taxon>Eukaryota</taxon>
        <taxon>Viridiplantae</taxon>
        <taxon>Streptophyta</taxon>
        <taxon>Embryophyta</taxon>
        <taxon>Tracheophyta</taxon>
        <taxon>Spermatophyta</taxon>
        <taxon>Magnoliopsida</taxon>
        <taxon>eudicotyledons</taxon>
        <taxon>Gunneridae</taxon>
        <taxon>Pentapetalae</taxon>
        <taxon>rosids</taxon>
        <taxon>fabids</taxon>
        <taxon>Rosales</taxon>
        <taxon>Rhamnaceae</taxon>
        <taxon>rhamnoid group</taxon>
        <taxon>Rhamneae</taxon>
        <taxon>Rhamnella</taxon>
    </lineage>
</organism>
<dbReference type="InterPro" id="IPR002182">
    <property type="entry name" value="NB-ARC"/>
</dbReference>
<gene>
    <name evidence="6" type="ORF">FNV43_RR19620</name>
</gene>
<evidence type="ECO:0000313" key="7">
    <source>
        <dbReference type="Proteomes" id="UP000796880"/>
    </source>
</evidence>
<dbReference type="Gene3D" id="1.20.5.4130">
    <property type="match status" value="1"/>
</dbReference>
<dbReference type="SUPFAM" id="SSF52540">
    <property type="entry name" value="P-loop containing nucleoside triphosphate hydrolases"/>
    <property type="match status" value="1"/>
</dbReference>
<dbReference type="CDD" id="cd14798">
    <property type="entry name" value="RX-CC_like"/>
    <property type="match status" value="1"/>
</dbReference>
<accession>A0A8K0E4W6</accession>
<dbReference type="InterPro" id="IPR027417">
    <property type="entry name" value="P-loop_NTPase"/>
</dbReference>
<dbReference type="GO" id="GO:0006952">
    <property type="term" value="P:defense response"/>
    <property type="evidence" value="ECO:0007669"/>
    <property type="project" value="UniProtKB-KW"/>
</dbReference>
<dbReference type="InterPro" id="IPR038005">
    <property type="entry name" value="RX-like_CC"/>
</dbReference>
<evidence type="ECO:0000313" key="6">
    <source>
        <dbReference type="EMBL" id="KAF3436867.1"/>
    </source>
</evidence>
<evidence type="ECO:0000256" key="3">
    <source>
        <dbReference type="ARBA" id="ARBA00022821"/>
    </source>
</evidence>
<keyword evidence="1" id="KW-0677">Repeat</keyword>
<dbReference type="AlphaFoldDB" id="A0A8K0E4W6"/>